<keyword evidence="10" id="KW-1185">Reference proteome</keyword>
<dbReference type="PANTHER" id="PTHR48090:SF6">
    <property type="entry name" value="SLR5056 PROTEIN"/>
    <property type="match status" value="1"/>
</dbReference>
<evidence type="ECO:0000259" key="8">
    <source>
        <dbReference type="Pfam" id="PF04138"/>
    </source>
</evidence>
<protein>
    <submittedName>
        <fullName evidence="9">Glycosyltransferase involved in cell wall bisynthesis</fullName>
    </submittedName>
</protein>
<sequence length="355" mass="37281">MAVLIPSFEPTDRLAGVVHGLRTLDPEVHILVVDDGSGQAYAAQFDAARAAGAEVVHLARNRGKGAALKVGLYRLLATRPEADVVTADSDGQHTPADILAVAAATAGQESLVLGCRRFTGDVPPASRFGNTVSRWLFRLAAGFTVSDTQTGLRGIPAGLVGWASGIPGERFEYEQNMLLRCSGTGITVREVPIETVYFDHNSGTHFRPIADSVRVLLPVLAFACSSLASFVVDTAVFAVLYGLTGWIVGSIVGARLLSAGLNFVLNGAVVFRPQGGRLRRQVIGYALLALGLLGASIVGTTLLADLGLPALAAKIVTETLLFLVSYQVQRRLIFTGSPPPSAAPTRATKELLAGD</sequence>
<dbReference type="GO" id="GO:0016020">
    <property type="term" value="C:membrane"/>
    <property type="evidence" value="ECO:0007669"/>
    <property type="project" value="UniProtKB-SubCell"/>
</dbReference>
<feature type="domain" description="Glycosyltransferase 2-like" evidence="7">
    <location>
        <begin position="3"/>
        <end position="125"/>
    </location>
</feature>
<dbReference type="InterPro" id="IPR001173">
    <property type="entry name" value="Glyco_trans_2-like"/>
</dbReference>
<comment type="similarity">
    <text evidence="2">Belongs to the glycosyltransferase 2 family.</text>
</comment>
<evidence type="ECO:0000313" key="10">
    <source>
        <dbReference type="Proteomes" id="UP000184512"/>
    </source>
</evidence>
<dbReference type="GO" id="GO:0016740">
    <property type="term" value="F:transferase activity"/>
    <property type="evidence" value="ECO:0007669"/>
    <property type="project" value="UniProtKB-KW"/>
</dbReference>
<evidence type="ECO:0000256" key="1">
    <source>
        <dbReference type="ARBA" id="ARBA00004141"/>
    </source>
</evidence>
<dbReference type="Pfam" id="PF04138">
    <property type="entry name" value="GtrA_DPMS_TM"/>
    <property type="match status" value="1"/>
</dbReference>
<dbReference type="RefSeq" id="WP_073186116.1">
    <property type="nucleotide sequence ID" value="NZ_FQZG01000009.1"/>
</dbReference>
<name>A0A1M6CAS3_9ACTN</name>
<dbReference type="Gene3D" id="3.90.550.10">
    <property type="entry name" value="Spore Coat Polysaccharide Biosynthesis Protein SpsA, Chain A"/>
    <property type="match status" value="1"/>
</dbReference>
<keyword evidence="5 6" id="KW-0472">Membrane</keyword>
<evidence type="ECO:0000256" key="6">
    <source>
        <dbReference type="SAM" id="Phobius"/>
    </source>
</evidence>
<dbReference type="InterPro" id="IPR050256">
    <property type="entry name" value="Glycosyltransferase_2"/>
</dbReference>
<dbReference type="EMBL" id="FQZG01000009">
    <property type="protein sequence ID" value="SHI58122.1"/>
    <property type="molecule type" value="Genomic_DNA"/>
</dbReference>
<dbReference type="SUPFAM" id="SSF53448">
    <property type="entry name" value="Nucleotide-diphospho-sugar transferases"/>
    <property type="match status" value="1"/>
</dbReference>
<dbReference type="InterPro" id="IPR007267">
    <property type="entry name" value="GtrA_DPMS_TM"/>
</dbReference>
<evidence type="ECO:0000256" key="5">
    <source>
        <dbReference type="ARBA" id="ARBA00023136"/>
    </source>
</evidence>
<dbReference type="Pfam" id="PF00535">
    <property type="entry name" value="Glycos_transf_2"/>
    <property type="match status" value="1"/>
</dbReference>
<dbReference type="PANTHER" id="PTHR48090">
    <property type="entry name" value="UNDECAPRENYL-PHOSPHATE 4-DEOXY-4-FORMAMIDO-L-ARABINOSE TRANSFERASE-RELATED"/>
    <property type="match status" value="1"/>
</dbReference>
<accession>A0A1M6CAS3</accession>
<dbReference type="CDD" id="cd04179">
    <property type="entry name" value="DPM_DPG-synthase_like"/>
    <property type="match status" value="1"/>
</dbReference>
<feature type="transmembrane region" description="Helical" evidence="6">
    <location>
        <begin position="283"/>
        <end position="304"/>
    </location>
</feature>
<feature type="transmembrane region" description="Helical" evidence="6">
    <location>
        <begin position="246"/>
        <end position="271"/>
    </location>
</feature>
<evidence type="ECO:0000313" key="9">
    <source>
        <dbReference type="EMBL" id="SHI58122.1"/>
    </source>
</evidence>
<evidence type="ECO:0000256" key="2">
    <source>
        <dbReference type="ARBA" id="ARBA00006739"/>
    </source>
</evidence>
<dbReference type="GO" id="GO:0000271">
    <property type="term" value="P:polysaccharide biosynthetic process"/>
    <property type="evidence" value="ECO:0007669"/>
    <property type="project" value="InterPro"/>
</dbReference>
<dbReference type="OrthoDB" id="9810303at2"/>
<comment type="subcellular location">
    <subcellularLocation>
        <location evidence="1">Membrane</location>
        <topology evidence="1">Multi-pass membrane protein</topology>
    </subcellularLocation>
</comment>
<feature type="transmembrane region" description="Helical" evidence="6">
    <location>
        <begin position="215"/>
        <end position="240"/>
    </location>
</feature>
<dbReference type="InterPro" id="IPR029044">
    <property type="entry name" value="Nucleotide-diphossugar_trans"/>
</dbReference>
<reference evidence="9 10" key="1">
    <citation type="submission" date="2016-11" db="EMBL/GenBank/DDBJ databases">
        <authorList>
            <person name="Jaros S."/>
            <person name="Januszkiewicz K."/>
            <person name="Wedrychowicz H."/>
        </authorList>
    </citation>
    <scope>NUCLEOTIDE SEQUENCE [LARGE SCALE GENOMIC DNA]</scope>
    <source>
        <strain evidence="9 10">DSM 12906</strain>
    </source>
</reference>
<dbReference type="STRING" id="1123357.SAMN02745244_00641"/>
<evidence type="ECO:0000256" key="4">
    <source>
        <dbReference type="ARBA" id="ARBA00022989"/>
    </source>
</evidence>
<gene>
    <name evidence="9" type="ORF">SAMN02745244_00641</name>
</gene>
<organism evidence="9 10">
    <name type="scientific">Tessaracoccus bendigoensis DSM 12906</name>
    <dbReference type="NCBI Taxonomy" id="1123357"/>
    <lineage>
        <taxon>Bacteria</taxon>
        <taxon>Bacillati</taxon>
        <taxon>Actinomycetota</taxon>
        <taxon>Actinomycetes</taxon>
        <taxon>Propionibacteriales</taxon>
        <taxon>Propionibacteriaceae</taxon>
        <taxon>Tessaracoccus</taxon>
    </lineage>
</organism>
<keyword evidence="4 6" id="KW-1133">Transmembrane helix</keyword>
<keyword evidence="3 6" id="KW-0812">Transmembrane</keyword>
<dbReference type="Proteomes" id="UP000184512">
    <property type="component" value="Unassembled WGS sequence"/>
</dbReference>
<feature type="domain" description="GtrA/DPMS transmembrane" evidence="8">
    <location>
        <begin position="222"/>
        <end position="334"/>
    </location>
</feature>
<proteinExistence type="inferred from homology"/>
<evidence type="ECO:0000259" key="7">
    <source>
        <dbReference type="Pfam" id="PF00535"/>
    </source>
</evidence>
<evidence type="ECO:0000256" key="3">
    <source>
        <dbReference type="ARBA" id="ARBA00022692"/>
    </source>
</evidence>
<keyword evidence="9" id="KW-0808">Transferase</keyword>
<dbReference type="AlphaFoldDB" id="A0A1M6CAS3"/>